<dbReference type="InterPro" id="IPR016024">
    <property type="entry name" value="ARM-type_fold"/>
</dbReference>
<dbReference type="PANTHER" id="PTHR13347">
    <property type="entry name" value="HEAT REPEAT-CONTAINING PROTEIN 3"/>
    <property type="match status" value="1"/>
</dbReference>
<feature type="compositionally biased region" description="Low complexity" evidence="2">
    <location>
        <begin position="309"/>
        <end position="318"/>
    </location>
</feature>
<dbReference type="KEGG" id="dwi:6647874"/>
<evidence type="ECO:0000259" key="3">
    <source>
        <dbReference type="Pfam" id="PF25567"/>
    </source>
</evidence>
<feature type="region of interest" description="Disordered" evidence="2">
    <location>
        <begin position="1"/>
        <end position="23"/>
    </location>
</feature>
<feature type="region of interest" description="Disordered" evidence="2">
    <location>
        <begin position="301"/>
        <end position="320"/>
    </location>
</feature>
<comment type="similarity">
    <text evidence="1">Belongs to the nuclear import and ribosome assembly adapter family.</text>
</comment>
<dbReference type="FunCoup" id="B4N981">
    <property type="interactions" value="94"/>
</dbReference>
<dbReference type="InterPro" id="IPR057990">
    <property type="entry name" value="TPR_SYO1"/>
</dbReference>
<dbReference type="eggNOG" id="ENOG502QWR9">
    <property type="taxonomic scope" value="Eukaryota"/>
</dbReference>
<dbReference type="EMBL" id="CH964232">
    <property type="protein sequence ID" value="EDW81628.1"/>
    <property type="molecule type" value="Genomic_DNA"/>
</dbReference>
<evidence type="ECO:0000313" key="4">
    <source>
        <dbReference type="EMBL" id="EDW81628.1"/>
    </source>
</evidence>
<dbReference type="HOGENOM" id="CLU_028600_1_0_1"/>
<dbReference type="AlphaFoldDB" id="B4N981"/>
<gene>
    <name evidence="4" type="primary">Dwil\GK12176</name>
    <name evidence="4" type="ORF">Dwil_GK12176</name>
</gene>
<name>B4N981_DROWI</name>
<keyword evidence="5" id="KW-1185">Reference proteome</keyword>
<dbReference type="Proteomes" id="UP000007798">
    <property type="component" value="Unassembled WGS sequence"/>
</dbReference>
<dbReference type="OrthoDB" id="288703at2759"/>
<dbReference type="PANTHER" id="PTHR13347:SF1">
    <property type="entry name" value="HEAT REPEAT-CONTAINING PROTEIN 3"/>
    <property type="match status" value="1"/>
</dbReference>
<feature type="domain" description="SYO1-like TPR repeats" evidence="3">
    <location>
        <begin position="391"/>
        <end position="635"/>
    </location>
</feature>
<dbReference type="GO" id="GO:0042273">
    <property type="term" value="P:ribosomal large subunit biogenesis"/>
    <property type="evidence" value="ECO:0007669"/>
    <property type="project" value="TreeGrafter"/>
</dbReference>
<dbReference type="PhylomeDB" id="B4N981"/>
<reference evidence="4 5" key="1">
    <citation type="journal article" date="2007" name="Nature">
        <title>Evolution of genes and genomes on the Drosophila phylogeny.</title>
        <authorList>
            <consortium name="Drosophila 12 Genomes Consortium"/>
            <person name="Clark A.G."/>
            <person name="Eisen M.B."/>
            <person name="Smith D.R."/>
            <person name="Bergman C.M."/>
            <person name="Oliver B."/>
            <person name="Markow T.A."/>
            <person name="Kaufman T.C."/>
            <person name="Kellis M."/>
            <person name="Gelbart W."/>
            <person name="Iyer V.N."/>
            <person name="Pollard D.A."/>
            <person name="Sackton T.B."/>
            <person name="Larracuente A.M."/>
            <person name="Singh N.D."/>
            <person name="Abad J.P."/>
            <person name="Abt D.N."/>
            <person name="Adryan B."/>
            <person name="Aguade M."/>
            <person name="Akashi H."/>
            <person name="Anderson W.W."/>
            <person name="Aquadro C.F."/>
            <person name="Ardell D.H."/>
            <person name="Arguello R."/>
            <person name="Artieri C.G."/>
            <person name="Barbash D.A."/>
            <person name="Barker D."/>
            <person name="Barsanti P."/>
            <person name="Batterham P."/>
            <person name="Batzoglou S."/>
            <person name="Begun D."/>
            <person name="Bhutkar A."/>
            <person name="Blanco E."/>
            <person name="Bosak S.A."/>
            <person name="Bradley R.K."/>
            <person name="Brand A.D."/>
            <person name="Brent M.R."/>
            <person name="Brooks A.N."/>
            <person name="Brown R.H."/>
            <person name="Butlin R.K."/>
            <person name="Caggese C."/>
            <person name="Calvi B.R."/>
            <person name="Bernardo de Carvalho A."/>
            <person name="Caspi A."/>
            <person name="Castrezana S."/>
            <person name="Celniker S.E."/>
            <person name="Chang J.L."/>
            <person name="Chapple C."/>
            <person name="Chatterji S."/>
            <person name="Chinwalla A."/>
            <person name="Civetta A."/>
            <person name="Clifton S.W."/>
            <person name="Comeron J.M."/>
            <person name="Costello J.C."/>
            <person name="Coyne J.A."/>
            <person name="Daub J."/>
            <person name="David R.G."/>
            <person name="Delcher A.L."/>
            <person name="Delehaunty K."/>
            <person name="Do C.B."/>
            <person name="Ebling H."/>
            <person name="Edwards K."/>
            <person name="Eickbush T."/>
            <person name="Evans J.D."/>
            <person name="Filipski A."/>
            <person name="Findeiss S."/>
            <person name="Freyhult E."/>
            <person name="Fulton L."/>
            <person name="Fulton R."/>
            <person name="Garcia A.C."/>
            <person name="Gardiner A."/>
            <person name="Garfield D.A."/>
            <person name="Garvin B.E."/>
            <person name="Gibson G."/>
            <person name="Gilbert D."/>
            <person name="Gnerre S."/>
            <person name="Godfrey J."/>
            <person name="Good R."/>
            <person name="Gotea V."/>
            <person name="Gravely B."/>
            <person name="Greenberg A.J."/>
            <person name="Griffiths-Jones S."/>
            <person name="Gross S."/>
            <person name="Guigo R."/>
            <person name="Gustafson E.A."/>
            <person name="Haerty W."/>
            <person name="Hahn M.W."/>
            <person name="Halligan D.L."/>
            <person name="Halpern A.L."/>
            <person name="Halter G.M."/>
            <person name="Han M.V."/>
            <person name="Heger A."/>
            <person name="Hillier L."/>
            <person name="Hinrichs A.S."/>
            <person name="Holmes I."/>
            <person name="Hoskins R.A."/>
            <person name="Hubisz M.J."/>
            <person name="Hultmark D."/>
            <person name="Huntley M.A."/>
            <person name="Jaffe D.B."/>
            <person name="Jagadeeshan S."/>
            <person name="Jeck W.R."/>
            <person name="Johnson J."/>
            <person name="Jones C.D."/>
            <person name="Jordan W.C."/>
            <person name="Karpen G.H."/>
            <person name="Kataoka E."/>
            <person name="Keightley P.D."/>
            <person name="Kheradpour P."/>
            <person name="Kirkness E.F."/>
            <person name="Koerich L.B."/>
            <person name="Kristiansen K."/>
            <person name="Kudrna D."/>
            <person name="Kulathinal R.J."/>
            <person name="Kumar S."/>
            <person name="Kwok R."/>
            <person name="Lander E."/>
            <person name="Langley C.H."/>
            <person name="Lapoint R."/>
            <person name="Lazzaro B.P."/>
            <person name="Lee S.J."/>
            <person name="Levesque L."/>
            <person name="Li R."/>
            <person name="Lin C.F."/>
            <person name="Lin M.F."/>
            <person name="Lindblad-Toh K."/>
            <person name="Llopart A."/>
            <person name="Long M."/>
            <person name="Low L."/>
            <person name="Lozovsky E."/>
            <person name="Lu J."/>
            <person name="Luo M."/>
            <person name="Machado C.A."/>
            <person name="Makalowski W."/>
            <person name="Marzo M."/>
            <person name="Matsuda M."/>
            <person name="Matzkin L."/>
            <person name="McAllister B."/>
            <person name="McBride C.S."/>
            <person name="McKernan B."/>
            <person name="McKernan K."/>
            <person name="Mendez-Lago M."/>
            <person name="Minx P."/>
            <person name="Mollenhauer M.U."/>
            <person name="Montooth K."/>
            <person name="Mount S.M."/>
            <person name="Mu X."/>
            <person name="Myers E."/>
            <person name="Negre B."/>
            <person name="Newfeld S."/>
            <person name="Nielsen R."/>
            <person name="Noor M.A."/>
            <person name="O'Grady P."/>
            <person name="Pachter L."/>
            <person name="Papaceit M."/>
            <person name="Parisi M.J."/>
            <person name="Parisi M."/>
            <person name="Parts L."/>
            <person name="Pedersen J.S."/>
            <person name="Pesole G."/>
            <person name="Phillippy A.M."/>
            <person name="Ponting C.P."/>
            <person name="Pop M."/>
            <person name="Porcelli D."/>
            <person name="Powell J.R."/>
            <person name="Prohaska S."/>
            <person name="Pruitt K."/>
            <person name="Puig M."/>
            <person name="Quesneville H."/>
            <person name="Ram K.R."/>
            <person name="Rand D."/>
            <person name="Rasmussen M.D."/>
            <person name="Reed L.K."/>
            <person name="Reenan R."/>
            <person name="Reily A."/>
            <person name="Remington K.A."/>
            <person name="Rieger T.T."/>
            <person name="Ritchie M.G."/>
            <person name="Robin C."/>
            <person name="Rogers Y.H."/>
            <person name="Rohde C."/>
            <person name="Rozas J."/>
            <person name="Rubenfield M.J."/>
            <person name="Ruiz A."/>
            <person name="Russo S."/>
            <person name="Salzberg S.L."/>
            <person name="Sanchez-Gracia A."/>
            <person name="Saranga D.J."/>
            <person name="Sato H."/>
            <person name="Schaeffer S.W."/>
            <person name="Schatz M.C."/>
            <person name="Schlenke T."/>
            <person name="Schwartz R."/>
            <person name="Segarra C."/>
            <person name="Singh R.S."/>
            <person name="Sirot L."/>
            <person name="Sirota M."/>
            <person name="Sisneros N.B."/>
            <person name="Smith C.D."/>
            <person name="Smith T.F."/>
            <person name="Spieth J."/>
            <person name="Stage D.E."/>
            <person name="Stark A."/>
            <person name="Stephan W."/>
            <person name="Strausberg R.L."/>
            <person name="Strempel S."/>
            <person name="Sturgill D."/>
            <person name="Sutton G."/>
            <person name="Sutton G.G."/>
            <person name="Tao W."/>
            <person name="Teichmann S."/>
            <person name="Tobari Y.N."/>
            <person name="Tomimura Y."/>
            <person name="Tsolas J.M."/>
            <person name="Valente V.L."/>
            <person name="Venter E."/>
            <person name="Venter J.C."/>
            <person name="Vicario S."/>
            <person name="Vieira F.G."/>
            <person name="Vilella A.J."/>
            <person name="Villasante A."/>
            <person name="Walenz B."/>
            <person name="Wang J."/>
            <person name="Wasserman M."/>
            <person name="Watts T."/>
            <person name="Wilson D."/>
            <person name="Wilson R.K."/>
            <person name="Wing R.A."/>
            <person name="Wolfner M.F."/>
            <person name="Wong A."/>
            <person name="Wong G.K."/>
            <person name="Wu C.I."/>
            <person name="Wu G."/>
            <person name="Yamamoto D."/>
            <person name="Yang H.P."/>
            <person name="Yang S.P."/>
            <person name="Yorke J.A."/>
            <person name="Yoshida K."/>
            <person name="Zdobnov E."/>
            <person name="Zhang P."/>
            <person name="Zhang Y."/>
            <person name="Zimin A.V."/>
            <person name="Baldwin J."/>
            <person name="Abdouelleil A."/>
            <person name="Abdulkadir J."/>
            <person name="Abebe A."/>
            <person name="Abera B."/>
            <person name="Abreu J."/>
            <person name="Acer S.C."/>
            <person name="Aftuck L."/>
            <person name="Alexander A."/>
            <person name="An P."/>
            <person name="Anderson E."/>
            <person name="Anderson S."/>
            <person name="Arachi H."/>
            <person name="Azer M."/>
            <person name="Bachantsang P."/>
            <person name="Barry A."/>
            <person name="Bayul T."/>
            <person name="Berlin A."/>
            <person name="Bessette D."/>
            <person name="Bloom T."/>
            <person name="Blye J."/>
            <person name="Boguslavskiy L."/>
            <person name="Bonnet C."/>
            <person name="Boukhgalter B."/>
            <person name="Bourzgui I."/>
            <person name="Brown A."/>
            <person name="Cahill P."/>
            <person name="Channer S."/>
            <person name="Cheshatsang Y."/>
            <person name="Chuda L."/>
            <person name="Citroen M."/>
            <person name="Collymore A."/>
            <person name="Cooke P."/>
            <person name="Costello M."/>
            <person name="D'Aco K."/>
            <person name="Daza R."/>
            <person name="De Haan G."/>
            <person name="DeGray S."/>
            <person name="DeMaso C."/>
            <person name="Dhargay N."/>
            <person name="Dooley K."/>
            <person name="Dooley E."/>
            <person name="Doricent M."/>
            <person name="Dorje P."/>
            <person name="Dorjee K."/>
            <person name="Dupes A."/>
            <person name="Elong R."/>
            <person name="Falk J."/>
            <person name="Farina A."/>
            <person name="Faro S."/>
            <person name="Ferguson D."/>
            <person name="Fisher S."/>
            <person name="Foley C.D."/>
            <person name="Franke A."/>
            <person name="Friedrich D."/>
            <person name="Gadbois L."/>
            <person name="Gearin G."/>
            <person name="Gearin C.R."/>
            <person name="Giannoukos G."/>
            <person name="Goode T."/>
            <person name="Graham J."/>
            <person name="Grandbois E."/>
            <person name="Grewal S."/>
            <person name="Gyaltsen K."/>
            <person name="Hafez N."/>
            <person name="Hagos B."/>
            <person name="Hall J."/>
            <person name="Henson C."/>
            <person name="Hollinger A."/>
            <person name="Honan T."/>
            <person name="Huard M.D."/>
            <person name="Hughes L."/>
            <person name="Hurhula B."/>
            <person name="Husby M.E."/>
            <person name="Kamat A."/>
            <person name="Kanga B."/>
            <person name="Kashin S."/>
            <person name="Khazanovich D."/>
            <person name="Kisner P."/>
            <person name="Lance K."/>
            <person name="Lara M."/>
            <person name="Lee W."/>
            <person name="Lennon N."/>
            <person name="Letendre F."/>
            <person name="LeVine R."/>
            <person name="Lipovsky A."/>
            <person name="Liu X."/>
            <person name="Liu J."/>
            <person name="Liu S."/>
            <person name="Lokyitsang T."/>
            <person name="Lokyitsang Y."/>
            <person name="Lubonja R."/>
            <person name="Lui A."/>
            <person name="MacDonald P."/>
            <person name="Magnisalis V."/>
            <person name="Maru K."/>
            <person name="Matthews C."/>
            <person name="McCusker W."/>
            <person name="McDonough S."/>
            <person name="Mehta T."/>
            <person name="Meldrim J."/>
            <person name="Meneus L."/>
            <person name="Mihai O."/>
            <person name="Mihalev A."/>
            <person name="Mihova T."/>
            <person name="Mittelman R."/>
            <person name="Mlenga V."/>
            <person name="Montmayeur A."/>
            <person name="Mulrain L."/>
            <person name="Navidi A."/>
            <person name="Naylor J."/>
            <person name="Negash T."/>
            <person name="Nguyen T."/>
            <person name="Nguyen N."/>
            <person name="Nicol R."/>
            <person name="Norbu C."/>
            <person name="Norbu N."/>
            <person name="Novod N."/>
            <person name="O'Neill B."/>
            <person name="Osman S."/>
            <person name="Markiewicz E."/>
            <person name="Oyono O.L."/>
            <person name="Patti C."/>
            <person name="Phunkhang P."/>
            <person name="Pierre F."/>
            <person name="Priest M."/>
            <person name="Raghuraman S."/>
            <person name="Rege F."/>
            <person name="Reyes R."/>
            <person name="Rise C."/>
            <person name="Rogov P."/>
            <person name="Ross K."/>
            <person name="Ryan E."/>
            <person name="Settipalli S."/>
            <person name="Shea T."/>
            <person name="Sherpa N."/>
            <person name="Shi L."/>
            <person name="Shih D."/>
            <person name="Sparrow T."/>
            <person name="Spaulding J."/>
            <person name="Stalker J."/>
            <person name="Stange-Thomann N."/>
            <person name="Stavropoulos S."/>
            <person name="Stone C."/>
            <person name="Strader C."/>
            <person name="Tesfaye S."/>
            <person name="Thomson T."/>
            <person name="Thoulutsang Y."/>
            <person name="Thoulutsang D."/>
            <person name="Topham K."/>
            <person name="Topping I."/>
            <person name="Tsamla T."/>
            <person name="Vassiliev H."/>
            <person name="Vo A."/>
            <person name="Wangchuk T."/>
            <person name="Wangdi T."/>
            <person name="Weiand M."/>
            <person name="Wilkinson J."/>
            <person name="Wilson A."/>
            <person name="Yadav S."/>
            <person name="Young G."/>
            <person name="Yu Q."/>
            <person name="Zembek L."/>
            <person name="Zhong D."/>
            <person name="Zimmer A."/>
            <person name="Zwirko Z."/>
            <person name="Jaffe D.B."/>
            <person name="Alvarez P."/>
            <person name="Brockman W."/>
            <person name="Butler J."/>
            <person name="Chin C."/>
            <person name="Gnerre S."/>
            <person name="Grabherr M."/>
            <person name="Kleber M."/>
            <person name="Mauceli E."/>
            <person name="MacCallum I."/>
        </authorList>
    </citation>
    <scope>NUCLEOTIDE SEQUENCE [LARGE SCALE GENOMIC DNA]</scope>
    <source>
        <strain evidence="5">Tucson 14030-0811.24</strain>
    </source>
</reference>
<dbReference type="SUPFAM" id="SSF48371">
    <property type="entry name" value="ARM repeat"/>
    <property type="match status" value="1"/>
</dbReference>
<dbReference type="GO" id="GO:0051082">
    <property type="term" value="F:unfolded protein binding"/>
    <property type="evidence" value="ECO:0007669"/>
    <property type="project" value="TreeGrafter"/>
</dbReference>
<protein>
    <recommendedName>
        <fullName evidence="3">SYO1-like TPR repeats domain-containing protein</fullName>
    </recommendedName>
</protein>
<evidence type="ECO:0000256" key="2">
    <source>
        <dbReference type="SAM" id="MobiDB-lite"/>
    </source>
</evidence>
<feature type="region of interest" description="Disordered" evidence="2">
    <location>
        <begin position="347"/>
        <end position="372"/>
    </location>
</feature>
<feature type="compositionally biased region" description="Acidic residues" evidence="2">
    <location>
        <begin position="363"/>
        <end position="372"/>
    </location>
</feature>
<evidence type="ECO:0000256" key="1">
    <source>
        <dbReference type="ARBA" id="ARBA00049983"/>
    </source>
</evidence>
<evidence type="ECO:0000313" key="5">
    <source>
        <dbReference type="Proteomes" id="UP000007798"/>
    </source>
</evidence>
<organism evidence="4 5">
    <name type="scientific">Drosophila willistoni</name>
    <name type="common">Fruit fly</name>
    <dbReference type="NCBI Taxonomy" id="7260"/>
    <lineage>
        <taxon>Eukaryota</taxon>
        <taxon>Metazoa</taxon>
        <taxon>Ecdysozoa</taxon>
        <taxon>Arthropoda</taxon>
        <taxon>Hexapoda</taxon>
        <taxon>Insecta</taxon>
        <taxon>Pterygota</taxon>
        <taxon>Neoptera</taxon>
        <taxon>Endopterygota</taxon>
        <taxon>Diptera</taxon>
        <taxon>Brachycera</taxon>
        <taxon>Muscomorpha</taxon>
        <taxon>Ephydroidea</taxon>
        <taxon>Drosophilidae</taxon>
        <taxon>Drosophila</taxon>
        <taxon>Sophophora</taxon>
    </lineage>
</organism>
<dbReference type="InParanoid" id="B4N981"/>
<dbReference type="InterPro" id="IPR011989">
    <property type="entry name" value="ARM-like"/>
</dbReference>
<sequence length="639" mass="71618">MGKVRKTKIRTPAGVDTSDSLENGFHVDSDEESNCGPIEAISIHLQRANIEEKLNGLHSFAVLALRKEKLREILESDLVRIAAPLLCDRDNAIKNAAAGALRNLSVYGPEVCEYLVENDILTALLSLITSYDLKINILESELQADTFLQAIHLLRNLTESSPTATEAFNQSLGLLKQLLLCLDYKKFGFEISIAVAQLVLVLSENNSSSWNVVANEQFLTELIKVNQEEANLNLLYLSALAAGILVNVPACSSAYTKEIMASLEKLLTTDTQAQLNYHKNALEQEVTKNQVPVLEISMETEDLNESQANGKQNGQNKQTETEEVLQNLEYLLDGQRLVAEIITNLASSDDDDDNQQGNANADSDLDQSETESVADYDMEDETVNNSSSGDFLEIIKSGNVVEKLWQKCQPLDLTLEKVLSLTHNSQLQSKFTKMRVSHLLCLQNLTNLLKVDDLGGHQNIYNMWFQLGQQAFKGITDATIMEAITSLMRSSLLLLKSRKDLFQQMTEADLVLIIEGARSCPHLDIRVNWNRMLGTLGCLLAENLVKIIIVFLLDSCKLESDLWALSEGLDALMDIFAIEDWPEIIAELNMCESVKILEETFKSKLRQQRRDMKERRATIMTVKTNFSRFVTYLNDNCKK</sequence>
<dbReference type="STRING" id="7260.B4N981"/>
<proteinExistence type="inferred from homology"/>
<accession>B4N981</accession>
<dbReference type="Gene3D" id="1.25.10.10">
    <property type="entry name" value="Leucine-rich Repeat Variant"/>
    <property type="match status" value="1"/>
</dbReference>
<dbReference type="Pfam" id="PF25567">
    <property type="entry name" value="TPR_SYO1"/>
    <property type="match status" value="1"/>
</dbReference>
<dbReference type="OMA" id="HWNQSKY"/>
<dbReference type="InterPro" id="IPR052616">
    <property type="entry name" value="SYO1-like"/>
</dbReference>
<dbReference type="GO" id="GO:0006606">
    <property type="term" value="P:protein import into nucleus"/>
    <property type="evidence" value="ECO:0007669"/>
    <property type="project" value="TreeGrafter"/>
</dbReference>